<evidence type="ECO:0000313" key="2">
    <source>
        <dbReference type="Proteomes" id="UP001165667"/>
    </source>
</evidence>
<protein>
    <recommendedName>
        <fullName evidence="3">PepSY domain-containing protein</fullName>
    </recommendedName>
</protein>
<keyword evidence="2" id="KW-1185">Reference proteome</keyword>
<dbReference type="Proteomes" id="UP001165667">
    <property type="component" value="Unassembled WGS sequence"/>
</dbReference>
<reference evidence="1" key="1">
    <citation type="submission" date="2022-05" db="EMBL/GenBank/DDBJ databases">
        <authorList>
            <person name="Pankratov T."/>
        </authorList>
    </citation>
    <scope>NUCLEOTIDE SEQUENCE</scope>
    <source>
        <strain evidence="1">BP6-180914</strain>
    </source>
</reference>
<evidence type="ECO:0008006" key="3">
    <source>
        <dbReference type="Google" id="ProtNLM"/>
    </source>
</evidence>
<comment type="caution">
    <text evidence="1">The sequence shown here is derived from an EMBL/GenBank/DDBJ whole genome shotgun (WGS) entry which is preliminary data.</text>
</comment>
<proteinExistence type="predicted"/>
<dbReference type="EMBL" id="JAMOIM010000001">
    <property type="protein sequence ID" value="MCW6506522.1"/>
    <property type="molecule type" value="Genomic_DNA"/>
</dbReference>
<dbReference type="RefSeq" id="WP_282582884.1">
    <property type="nucleotide sequence ID" value="NZ_JAMOIM010000001.1"/>
</dbReference>
<organism evidence="1 2">
    <name type="scientific">Lichenifustis flavocetrariae</name>
    <dbReference type="NCBI Taxonomy" id="2949735"/>
    <lineage>
        <taxon>Bacteria</taxon>
        <taxon>Pseudomonadati</taxon>
        <taxon>Pseudomonadota</taxon>
        <taxon>Alphaproteobacteria</taxon>
        <taxon>Hyphomicrobiales</taxon>
        <taxon>Lichenihabitantaceae</taxon>
        <taxon>Lichenifustis</taxon>
    </lineage>
</organism>
<dbReference type="AlphaFoldDB" id="A0AA41YZF7"/>
<name>A0AA41YZF7_9HYPH</name>
<evidence type="ECO:0000313" key="1">
    <source>
        <dbReference type="EMBL" id="MCW6506522.1"/>
    </source>
</evidence>
<accession>A0AA41YZF7</accession>
<sequence length="140" mass="14986">MSESKVHGMERVPDVIHGLFRARTYLGGMVPGARTAAIAVLGLVISSIGPLRAESERVHACMSPNQARELLITQRLIAPFRAFGEVSRNQPGGDAVGLQLCLYGDVFVYDVTVLRRDGRVSHTMVDAHSGAILAAPHGAK</sequence>
<gene>
    <name evidence="1" type="ORF">M8523_00620</name>
</gene>